<dbReference type="NCBIfam" id="TIGR03303">
    <property type="entry name" value="OM_YaeT"/>
    <property type="match status" value="1"/>
</dbReference>
<dbReference type="EMBL" id="BSOS01000007">
    <property type="protein sequence ID" value="GLR65853.1"/>
    <property type="molecule type" value="Genomic_DNA"/>
</dbReference>
<keyword evidence="6 8" id="KW-0472">Membrane</keyword>
<reference evidence="12" key="1">
    <citation type="journal article" date="2019" name="Int. J. Syst. Evol. Microbiol.">
        <title>The Global Catalogue of Microorganisms (GCM) 10K type strain sequencing project: providing services to taxonomists for standard genome sequencing and annotation.</title>
        <authorList>
            <consortium name="The Broad Institute Genomics Platform"/>
            <consortium name="The Broad Institute Genome Sequencing Center for Infectious Disease"/>
            <person name="Wu L."/>
            <person name="Ma J."/>
        </authorList>
    </citation>
    <scope>NUCLEOTIDE SEQUENCE [LARGE SCALE GENOMIC DNA]</scope>
    <source>
        <strain evidence="12">NBRC 112502</strain>
    </source>
</reference>
<evidence type="ECO:0000256" key="9">
    <source>
        <dbReference type="NCBIfam" id="TIGR03303"/>
    </source>
</evidence>
<evidence type="ECO:0000259" key="10">
    <source>
        <dbReference type="PROSITE" id="PS51779"/>
    </source>
</evidence>
<dbReference type="InterPro" id="IPR034746">
    <property type="entry name" value="POTRA"/>
</dbReference>
<feature type="chain" id="PRO_5044897700" description="Outer membrane protein assembly factor BamA" evidence="8">
    <location>
        <begin position="35"/>
        <end position="800"/>
    </location>
</feature>
<organism evidence="11 12">
    <name type="scientific">Acidocella aquatica</name>
    <dbReference type="NCBI Taxonomy" id="1922313"/>
    <lineage>
        <taxon>Bacteria</taxon>
        <taxon>Pseudomonadati</taxon>
        <taxon>Pseudomonadota</taxon>
        <taxon>Alphaproteobacteria</taxon>
        <taxon>Acetobacterales</taxon>
        <taxon>Acidocellaceae</taxon>
        <taxon>Acidocella</taxon>
    </lineage>
</organism>
<keyword evidence="7 8" id="KW-0998">Cell outer membrane</keyword>
<keyword evidence="12" id="KW-1185">Reference proteome</keyword>
<dbReference type="Proteomes" id="UP001156641">
    <property type="component" value="Unassembled WGS sequence"/>
</dbReference>
<dbReference type="InterPro" id="IPR010827">
    <property type="entry name" value="BamA/TamA_POTRA"/>
</dbReference>
<evidence type="ECO:0000256" key="2">
    <source>
        <dbReference type="ARBA" id="ARBA00022452"/>
    </source>
</evidence>
<evidence type="ECO:0000256" key="5">
    <source>
        <dbReference type="ARBA" id="ARBA00022737"/>
    </source>
</evidence>
<dbReference type="Pfam" id="PF01103">
    <property type="entry name" value="Omp85"/>
    <property type="match status" value="1"/>
</dbReference>
<accession>A0ABQ6A6N4</accession>
<feature type="domain" description="POTRA" evidence="10">
    <location>
        <begin position="366"/>
        <end position="439"/>
    </location>
</feature>
<dbReference type="Gene3D" id="3.10.20.310">
    <property type="entry name" value="membrane protein fhac"/>
    <property type="match status" value="5"/>
</dbReference>
<feature type="domain" description="POTRA" evidence="10">
    <location>
        <begin position="45"/>
        <end position="112"/>
    </location>
</feature>
<evidence type="ECO:0000313" key="12">
    <source>
        <dbReference type="Proteomes" id="UP001156641"/>
    </source>
</evidence>
<sequence precursor="true">MGDYLLLKPRSVLLASVCLLPVLLVCGPHGGALAQTVSAQVAPGGSIAAINVSGNRRIQTDTITSYMVVQPGDPFDPQRINESLKTLYATGLFKTVSITRAGNNLDVAVVENPTVDQVLFSGNKAIADKDAQAAVSLKSRSVFTPEAAEADRQALLDAYAKKGYFNATVTPNYIQLPDNRVNVVFQCSDGVQTKISRIAFIGNEHFSQGALREVVSTRQSAWFRFLSSSDQYNPDRIEYDEYLLRKFYLHKGYVDFSVISANAELSPDRKSFYLTYDIHEGPRYRVSSLKIVSGIRTLTGKDLSGLVPLSAGDWFDGDALVEGVTALNTRALNLGYAFAQVNPQVQSDPVNKTVAITLNVINGPRVYIQRIDITGNTRTEDKVIRRELTVAEGDGYNQAKIDQSTKHLKDLGFFKDEKITSSPGSTPQQVILNTAVTEQATGQFSLGGGYSSSLGALLNTGLSQNNFLGTGVNTSINAMLAQRGTQVNLGVTNPYFLDRNLIAGFDLFRSSTYSYTAQSTSYSYSESDIGADARLGYRFNDHVRQSFSYTISERNVYNVPAGSSIYITSEQGVSSLSQISQTMTFDYVDDDLNPTSGLLADLTTDFAGAGGTAKFVRISPDITFYIPLERIFGSNDWVLKLSATGGDLIPLFGYHDRITDRFFLGGDSLRGFADGGVGPTTVQTAADSAAGVNYGGQSVGGRVMWTQSTEVKFPLPVSPDLGLSGFAFVDVGSLSGARQISGGSYGPQPLNNTTAPRVGAGVGLSWNTPFGLINLSLADPVVKQKGDQTQQFRVSFGTRF</sequence>
<evidence type="ECO:0000313" key="11">
    <source>
        <dbReference type="EMBL" id="GLR65853.1"/>
    </source>
</evidence>
<gene>
    <name evidence="8 11" type="primary">bamA</name>
    <name evidence="11" type="ORF">GCM10010909_05310</name>
</gene>
<dbReference type="PANTHER" id="PTHR12815">
    <property type="entry name" value="SORTING AND ASSEMBLY MACHINERY SAMM50 PROTEIN FAMILY MEMBER"/>
    <property type="match status" value="1"/>
</dbReference>
<comment type="subunit">
    <text evidence="8">Part of the Bam complex.</text>
</comment>
<dbReference type="InterPro" id="IPR000184">
    <property type="entry name" value="Bac_surfAg_D15"/>
</dbReference>
<dbReference type="HAMAP" id="MF_01430">
    <property type="entry name" value="OM_assembly_BamA"/>
    <property type="match status" value="1"/>
</dbReference>
<comment type="subcellular location">
    <subcellularLocation>
        <location evidence="8">Cell outer membrane</location>
    </subcellularLocation>
    <subcellularLocation>
        <location evidence="1">Membrane</location>
    </subcellularLocation>
</comment>
<dbReference type="PIRSF" id="PIRSF006076">
    <property type="entry name" value="OM_assembly_OMP85"/>
    <property type="match status" value="1"/>
</dbReference>
<name>A0ABQ6A6N4_9PROT</name>
<dbReference type="PANTHER" id="PTHR12815:SF23">
    <property type="entry name" value="OUTER MEMBRANE PROTEIN ASSEMBLY FACTOR BAMA"/>
    <property type="match status" value="1"/>
</dbReference>
<keyword evidence="2 8" id="KW-1134">Transmembrane beta strand</keyword>
<dbReference type="InterPro" id="IPR039910">
    <property type="entry name" value="D15-like"/>
</dbReference>
<dbReference type="PROSITE" id="PS51779">
    <property type="entry name" value="POTRA"/>
    <property type="match status" value="2"/>
</dbReference>
<keyword evidence="4 8" id="KW-0732">Signal</keyword>
<feature type="signal peptide" evidence="8">
    <location>
        <begin position="1"/>
        <end position="34"/>
    </location>
</feature>
<evidence type="ECO:0000256" key="3">
    <source>
        <dbReference type="ARBA" id="ARBA00022692"/>
    </source>
</evidence>
<evidence type="ECO:0000256" key="8">
    <source>
        <dbReference type="HAMAP-Rule" id="MF_01430"/>
    </source>
</evidence>
<protein>
    <recommendedName>
        <fullName evidence="8 9">Outer membrane protein assembly factor BamA</fullName>
    </recommendedName>
</protein>
<comment type="similarity">
    <text evidence="8">Belongs to the BamA family.</text>
</comment>
<comment type="caution">
    <text evidence="11">The sequence shown here is derived from an EMBL/GenBank/DDBJ whole genome shotgun (WGS) entry which is preliminary data.</text>
</comment>
<evidence type="ECO:0000256" key="4">
    <source>
        <dbReference type="ARBA" id="ARBA00022729"/>
    </source>
</evidence>
<comment type="function">
    <text evidence="8">Part of the outer membrane protein assembly complex, which is involved in assembly and insertion of beta-barrel proteins into the outer membrane.</text>
</comment>
<dbReference type="Pfam" id="PF07244">
    <property type="entry name" value="POTRA"/>
    <property type="match status" value="5"/>
</dbReference>
<proteinExistence type="inferred from homology"/>
<evidence type="ECO:0000256" key="7">
    <source>
        <dbReference type="ARBA" id="ARBA00023237"/>
    </source>
</evidence>
<evidence type="ECO:0000256" key="6">
    <source>
        <dbReference type="ARBA" id="ARBA00023136"/>
    </source>
</evidence>
<dbReference type="InterPro" id="IPR023707">
    <property type="entry name" value="OM_assembly_BamA"/>
</dbReference>
<dbReference type="Gene3D" id="2.40.160.50">
    <property type="entry name" value="membrane protein fhac: a member of the omp85/tpsb transporter family"/>
    <property type="match status" value="1"/>
</dbReference>
<evidence type="ECO:0000256" key="1">
    <source>
        <dbReference type="ARBA" id="ARBA00004370"/>
    </source>
</evidence>
<keyword evidence="5 8" id="KW-0677">Repeat</keyword>
<keyword evidence="3 8" id="KW-0812">Transmembrane</keyword>